<dbReference type="RefSeq" id="WP_264141279.1">
    <property type="nucleotide sequence ID" value="NZ_JAOYEY010000016.1"/>
</dbReference>
<feature type="transmembrane region" description="Helical" evidence="1">
    <location>
        <begin position="127"/>
        <end position="148"/>
    </location>
</feature>
<sequence>MTNVMGGLNRLFEWIMRLSVINIMWIIFNLPICYLAMSLLFAEDEASVFLLLGTIAVLAPFMFFPATTAMFGVVRKWVMGEDDVPLVKSYWRFYKENYVRSLTGGLLLTLFWVIWTVDFFFFSKVNVLVSAFFLIGFLFLFLMTLFFFSNTVHAELKLLTSVKNAFFLTMVYPLINLVVLVTSGVILYISLGVFTFLVPFFMGTLITYVGFAAYYQKMEKINNKSVVETK</sequence>
<keyword evidence="3" id="KW-1185">Reference proteome</keyword>
<keyword evidence="1" id="KW-0472">Membrane</keyword>
<reference evidence="2 3" key="1">
    <citation type="submission" date="2022-10" db="EMBL/GenBank/DDBJ databases">
        <title>Draft genome assembly of moderately radiation resistant bacterium Metabacillus halosaccharovorans.</title>
        <authorList>
            <person name="Pal S."/>
            <person name="Gopinathan A."/>
        </authorList>
    </citation>
    <scope>NUCLEOTIDE SEQUENCE [LARGE SCALE GENOMIC DNA]</scope>
    <source>
        <strain evidence="2 3">VITHBRA001</strain>
    </source>
</reference>
<comment type="caution">
    <text evidence="2">The sequence shown here is derived from an EMBL/GenBank/DDBJ whole genome shotgun (WGS) entry which is preliminary data.</text>
</comment>
<organism evidence="2 3">
    <name type="scientific">Metabacillus halosaccharovorans</name>
    <dbReference type="NCBI Taxonomy" id="930124"/>
    <lineage>
        <taxon>Bacteria</taxon>
        <taxon>Bacillati</taxon>
        <taxon>Bacillota</taxon>
        <taxon>Bacilli</taxon>
        <taxon>Bacillales</taxon>
        <taxon>Bacillaceae</taxon>
        <taxon>Metabacillus</taxon>
    </lineage>
</organism>
<dbReference type="InterPro" id="IPR006938">
    <property type="entry name" value="DUF624"/>
</dbReference>
<name>A0ABT3DCL0_9BACI</name>
<feature type="transmembrane region" description="Helical" evidence="1">
    <location>
        <begin position="48"/>
        <end position="74"/>
    </location>
</feature>
<dbReference type="Proteomes" id="UP001526147">
    <property type="component" value="Unassembled WGS sequence"/>
</dbReference>
<feature type="transmembrane region" description="Helical" evidence="1">
    <location>
        <begin position="20"/>
        <end position="42"/>
    </location>
</feature>
<feature type="transmembrane region" description="Helical" evidence="1">
    <location>
        <begin position="196"/>
        <end position="215"/>
    </location>
</feature>
<evidence type="ECO:0000256" key="1">
    <source>
        <dbReference type="SAM" id="Phobius"/>
    </source>
</evidence>
<protein>
    <submittedName>
        <fullName evidence="2">DUF624 domain-containing protein</fullName>
    </submittedName>
</protein>
<gene>
    <name evidence="2" type="ORF">OIH86_01380</name>
</gene>
<accession>A0ABT3DCL0</accession>
<feature type="transmembrane region" description="Helical" evidence="1">
    <location>
        <begin position="98"/>
        <end position="115"/>
    </location>
</feature>
<keyword evidence="1" id="KW-1133">Transmembrane helix</keyword>
<dbReference type="EMBL" id="JAOYEY010000016">
    <property type="protein sequence ID" value="MCV9884301.1"/>
    <property type="molecule type" value="Genomic_DNA"/>
</dbReference>
<evidence type="ECO:0000313" key="3">
    <source>
        <dbReference type="Proteomes" id="UP001526147"/>
    </source>
</evidence>
<evidence type="ECO:0000313" key="2">
    <source>
        <dbReference type="EMBL" id="MCV9884301.1"/>
    </source>
</evidence>
<feature type="transmembrane region" description="Helical" evidence="1">
    <location>
        <begin position="169"/>
        <end position="190"/>
    </location>
</feature>
<keyword evidence="1" id="KW-0812">Transmembrane</keyword>
<dbReference type="Pfam" id="PF04854">
    <property type="entry name" value="DUF624"/>
    <property type="match status" value="1"/>
</dbReference>
<proteinExistence type="predicted"/>